<keyword evidence="3" id="KW-1185">Reference proteome</keyword>
<protein>
    <submittedName>
        <fullName evidence="2">Uncharacterized protein</fullName>
    </submittedName>
</protein>
<dbReference type="KEGG" id="hoh:Hoch_3801"/>
<accession>D0LYF1</accession>
<evidence type="ECO:0000313" key="2">
    <source>
        <dbReference type="EMBL" id="ACY16301.1"/>
    </source>
</evidence>
<dbReference type="EMBL" id="CP001804">
    <property type="protein sequence ID" value="ACY16301.1"/>
    <property type="molecule type" value="Genomic_DNA"/>
</dbReference>
<evidence type="ECO:0000313" key="3">
    <source>
        <dbReference type="Proteomes" id="UP000001880"/>
    </source>
</evidence>
<reference evidence="2 3" key="1">
    <citation type="journal article" date="2010" name="Stand. Genomic Sci.">
        <title>Complete genome sequence of Haliangium ochraceum type strain (SMP-2).</title>
        <authorList>
            <consortium name="US DOE Joint Genome Institute (JGI-PGF)"/>
            <person name="Ivanova N."/>
            <person name="Daum C."/>
            <person name="Lang E."/>
            <person name="Abt B."/>
            <person name="Kopitz M."/>
            <person name="Saunders E."/>
            <person name="Lapidus A."/>
            <person name="Lucas S."/>
            <person name="Glavina Del Rio T."/>
            <person name="Nolan M."/>
            <person name="Tice H."/>
            <person name="Copeland A."/>
            <person name="Cheng J.F."/>
            <person name="Chen F."/>
            <person name="Bruce D."/>
            <person name="Goodwin L."/>
            <person name="Pitluck S."/>
            <person name="Mavromatis K."/>
            <person name="Pati A."/>
            <person name="Mikhailova N."/>
            <person name="Chen A."/>
            <person name="Palaniappan K."/>
            <person name="Land M."/>
            <person name="Hauser L."/>
            <person name="Chang Y.J."/>
            <person name="Jeffries C.D."/>
            <person name="Detter J.C."/>
            <person name="Brettin T."/>
            <person name="Rohde M."/>
            <person name="Goker M."/>
            <person name="Bristow J."/>
            <person name="Markowitz V."/>
            <person name="Eisen J.A."/>
            <person name="Hugenholtz P."/>
            <person name="Kyrpides N.C."/>
            <person name="Klenk H.P."/>
        </authorList>
    </citation>
    <scope>NUCLEOTIDE SEQUENCE [LARGE SCALE GENOMIC DNA]</scope>
    <source>
        <strain evidence="3">DSM 14365 / CIP 107738 / JCM 11303 / AJ 13395 / SMP-2</strain>
    </source>
</reference>
<dbReference type="STRING" id="502025.Hoch_3801"/>
<feature type="compositionally biased region" description="Pro residues" evidence="1">
    <location>
        <begin position="92"/>
        <end position="106"/>
    </location>
</feature>
<dbReference type="HOGENOM" id="CLU_2034825_0_0_7"/>
<proteinExistence type="predicted"/>
<feature type="region of interest" description="Disordered" evidence="1">
    <location>
        <begin position="91"/>
        <end position="121"/>
    </location>
</feature>
<gene>
    <name evidence="2" type="ordered locus">Hoch_3801</name>
</gene>
<name>D0LYF1_HALO1</name>
<dbReference type="Proteomes" id="UP000001880">
    <property type="component" value="Chromosome"/>
</dbReference>
<dbReference type="AlphaFoldDB" id="D0LYF1"/>
<organism evidence="2 3">
    <name type="scientific">Haliangium ochraceum (strain DSM 14365 / JCM 11303 / SMP-2)</name>
    <dbReference type="NCBI Taxonomy" id="502025"/>
    <lineage>
        <taxon>Bacteria</taxon>
        <taxon>Pseudomonadati</taxon>
        <taxon>Myxococcota</taxon>
        <taxon>Polyangia</taxon>
        <taxon>Haliangiales</taxon>
        <taxon>Kofleriaceae</taxon>
        <taxon>Haliangium</taxon>
    </lineage>
</organism>
<sequence>MLVALGWTGVAPHLARAAAYMVSCCCGEHHVHAPCGCSTCPAKAPGVHHDDEDGDGIDAPGTAAIGSCGPEHEPALAALLYALAPPVAARPLPTPARAPRAGPPGEPCSHIAAPEPPPPRA</sequence>
<feature type="region of interest" description="Disordered" evidence="1">
    <location>
        <begin position="46"/>
        <end position="65"/>
    </location>
</feature>
<evidence type="ECO:0000256" key="1">
    <source>
        <dbReference type="SAM" id="MobiDB-lite"/>
    </source>
</evidence>